<comment type="similarity">
    <text evidence="1">Belongs to the PstS family.</text>
</comment>
<evidence type="ECO:0000256" key="3">
    <source>
        <dbReference type="SAM" id="Phobius"/>
    </source>
</evidence>
<reference evidence="7" key="1">
    <citation type="journal article" date="2019" name="Int. J. Syst. Evol. Microbiol.">
        <title>The Global Catalogue of Microorganisms (GCM) 10K type strain sequencing project: providing services to taxonomists for standard genome sequencing and annotation.</title>
        <authorList>
            <consortium name="The Broad Institute Genomics Platform"/>
            <consortium name="The Broad Institute Genome Sequencing Center for Infectious Disease"/>
            <person name="Wu L."/>
            <person name="Ma J."/>
        </authorList>
    </citation>
    <scope>NUCLEOTIDE SEQUENCE [LARGE SCALE GENOMIC DNA]</scope>
    <source>
        <strain evidence="7">JCM 16953</strain>
    </source>
</reference>
<accession>A0ABP7IH58</accession>
<keyword evidence="3" id="KW-0472">Membrane</keyword>
<protein>
    <submittedName>
        <fullName evidence="6">Phosphate ABC transporter substrate-binding protein PstS</fullName>
    </submittedName>
</protein>
<keyword evidence="3" id="KW-0812">Transmembrane</keyword>
<feature type="domain" description="PBP" evidence="5">
    <location>
        <begin position="26"/>
        <end position="342"/>
    </location>
</feature>
<dbReference type="PANTHER" id="PTHR42996">
    <property type="entry name" value="PHOSPHATE-BINDING PROTEIN PSTS"/>
    <property type="match status" value="1"/>
</dbReference>
<dbReference type="Pfam" id="PF12849">
    <property type="entry name" value="PBP_like_2"/>
    <property type="match status" value="1"/>
</dbReference>
<gene>
    <name evidence="6" type="primary">pstS_1</name>
    <name evidence="6" type="ORF">GCM10022242_20100</name>
</gene>
<feature type="signal peptide" evidence="4">
    <location>
        <begin position="1"/>
        <end position="27"/>
    </location>
</feature>
<evidence type="ECO:0000256" key="2">
    <source>
        <dbReference type="SAM" id="MobiDB-lite"/>
    </source>
</evidence>
<keyword evidence="3" id="KW-1133">Transmembrane helix</keyword>
<evidence type="ECO:0000313" key="7">
    <source>
        <dbReference type="Proteomes" id="UP001501821"/>
    </source>
</evidence>
<comment type="caution">
    <text evidence="6">The sequence shown here is derived from an EMBL/GenBank/DDBJ whole genome shotgun (WGS) entry which is preliminary data.</text>
</comment>
<feature type="region of interest" description="Disordered" evidence="2">
    <location>
        <begin position="393"/>
        <end position="486"/>
    </location>
</feature>
<evidence type="ECO:0000256" key="4">
    <source>
        <dbReference type="SAM" id="SignalP"/>
    </source>
</evidence>
<feature type="compositionally biased region" description="Gly residues" evidence="2">
    <location>
        <begin position="434"/>
        <end position="453"/>
    </location>
</feature>
<dbReference type="CDD" id="cd13565">
    <property type="entry name" value="PBP2_PstS"/>
    <property type="match status" value="1"/>
</dbReference>
<evidence type="ECO:0000256" key="1">
    <source>
        <dbReference type="ARBA" id="ARBA00008725"/>
    </source>
</evidence>
<dbReference type="Proteomes" id="UP001501821">
    <property type="component" value="Unassembled WGS sequence"/>
</dbReference>
<keyword evidence="7" id="KW-1185">Reference proteome</keyword>
<dbReference type="Gene3D" id="3.40.190.10">
    <property type="entry name" value="Periplasmic binding protein-like II"/>
    <property type="match status" value="2"/>
</dbReference>
<dbReference type="InterPro" id="IPR024370">
    <property type="entry name" value="PBP_domain"/>
</dbReference>
<dbReference type="InterPro" id="IPR050962">
    <property type="entry name" value="Phosphate-bind_PstS"/>
</dbReference>
<organism evidence="6 7">
    <name type="scientific">Nocardioides panacisoli</name>
    <dbReference type="NCBI Taxonomy" id="627624"/>
    <lineage>
        <taxon>Bacteria</taxon>
        <taxon>Bacillati</taxon>
        <taxon>Actinomycetota</taxon>
        <taxon>Actinomycetes</taxon>
        <taxon>Propionibacteriales</taxon>
        <taxon>Nocardioidaceae</taxon>
        <taxon>Nocardioides</taxon>
    </lineage>
</organism>
<evidence type="ECO:0000313" key="6">
    <source>
        <dbReference type="EMBL" id="GAA3818184.1"/>
    </source>
</evidence>
<sequence>MKRHLVRLFPLAAAMALLGLSVSPVPAAHATDYVPVSGAGSTWSQVAVDAWRADVRASGVVVNFAGTGSTDGRSQFIQGTADFATSEIPFQNPPEPGQQAEVPSRDYAYMPIVAGGTSFMYNLQLGGQQVRDLRLSPETLAKIFTGQITRWSDPAIKADYGKSLPDIPIIPVVRSDGAGASAQFTLYMQNQTPDVYCPFIRSKLHLSGSACPSVSFYPAFGNSKAQVGSNGVANYVSASYGAGSIGYVEYAYAKRINFPVVGLLNKAGYYSQPTAGNVAVALTQARINKDLTQNLTSVYNNPDPRAYPMSSYSYMIVPTSTDPPFNADKGKTLSTFINYFLCAGQQKAEILGYSPLPKNLVEAGFAQVRRIPGAVPSPSIDKCNNPALDILNSAPKPDPCSKKGATCAPGEGNPAGTTGDGAGTDGTSTDPGAGPNGTGTGTGTGADGTGDGTGAVDPLTGAVTGDPQSTAAGGAPGTPISLTGGHTGQTKAASLVAALALVAGVLAPPLLVRRLRRR</sequence>
<dbReference type="PANTHER" id="PTHR42996:SF1">
    <property type="entry name" value="PHOSPHATE-BINDING PROTEIN PSTS"/>
    <property type="match status" value="1"/>
</dbReference>
<keyword evidence="4" id="KW-0732">Signal</keyword>
<feature type="transmembrane region" description="Helical" evidence="3">
    <location>
        <begin position="492"/>
        <end position="512"/>
    </location>
</feature>
<proteinExistence type="inferred from homology"/>
<dbReference type="EMBL" id="BAABAH010000005">
    <property type="protein sequence ID" value="GAA3818184.1"/>
    <property type="molecule type" value="Genomic_DNA"/>
</dbReference>
<dbReference type="RefSeq" id="WP_344774893.1">
    <property type="nucleotide sequence ID" value="NZ_BAABAH010000005.1"/>
</dbReference>
<feature type="chain" id="PRO_5046139205" evidence="4">
    <location>
        <begin position="28"/>
        <end position="518"/>
    </location>
</feature>
<dbReference type="SUPFAM" id="SSF53850">
    <property type="entry name" value="Periplasmic binding protein-like II"/>
    <property type="match status" value="1"/>
</dbReference>
<name>A0ABP7IH58_9ACTN</name>
<evidence type="ECO:0000259" key="5">
    <source>
        <dbReference type="Pfam" id="PF12849"/>
    </source>
</evidence>